<dbReference type="Pfam" id="PF12840">
    <property type="entry name" value="HTH_20"/>
    <property type="match status" value="1"/>
</dbReference>
<evidence type="ECO:0000256" key="3">
    <source>
        <dbReference type="ARBA" id="ARBA00023163"/>
    </source>
</evidence>
<keyword evidence="3" id="KW-0804">Transcription</keyword>
<dbReference type="GO" id="GO:0003700">
    <property type="term" value="F:DNA-binding transcription factor activity"/>
    <property type="evidence" value="ECO:0007669"/>
    <property type="project" value="InterPro"/>
</dbReference>
<dbReference type="InterPro" id="IPR036390">
    <property type="entry name" value="WH_DNA-bd_sf"/>
</dbReference>
<dbReference type="Gene3D" id="1.10.10.10">
    <property type="entry name" value="Winged helix-like DNA-binding domain superfamily/Winged helix DNA-binding domain"/>
    <property type="match status" value="1"/>
</dbReference>
<proteinExistence type="predicted"/>
<dbReference type="InterPro" id="IPR011991">
    <property type="entry name" value="ArsR-like_HTH"/>
</dbReference>
<evidence type="ECO:0000313" key="6">
    <source>
        <dbReference type="Proteomes" id="UP000245507"/>
    </source>
</evidence>
<dbReference type="GO" id="GO:0003677">
    <property type="term" value="F:DNA binding"/>
    <property type="evidence" value="ECO:0007669"/>
    <property type="project" value="UniProtKB-KW"/>
</dbReference>
<dbReference type="SUPFAM" id="SSF46785">
    <property type="entry name" value="Winged helix' DNA-binding domain"/>
    <property type="match status" value="1"/>
</dbReference>
<keyword evidence="2" id="KW-0238">DNA-binding</keyword>
<dbReference type="InterPro" id="IPR001845">
    <property type="entry name" value="HTH_ArsR_DNA-bd_dom"/>
</dbReference>
<dbReference type="SMART" id="SM00418">
    <property type="entry name" value="HTH_ARSR"/>
    <property type="match status" value="1"/>
</dbReference>
<dbReference type="CDD" id="cd00090">
    <property type="entry name" value="HTH_ARSR"/>
    <property type="match status" value="1"/>
</dbReference>
<feature type="domain" description="HTH arsR-type" evidence="4">
    <location>
        <begin position="8"/>
        <end position="88"/>
    </location>
</feature>
<comment type="caution">
    <text evidence="5">The sequence shown here is derived from an EMBL/GenBank/DDBJ whole genome shotgun (WGS) entry which is preliminary data.</text>
</comment>
<organism evidence="5 6">
    <name type="scientific">Nocardioides silvaticus</name>
    <dbReference type="NCBI Taxonomy" id="2201891"/>
    <lineage>
        <taxon>Bacteria</taxon>
        <taxon>Bacillati</taxon>
        <taxon>Actinomycetota</taxon>
        <taxon>Actinomycetes</taxon>
        <taxon>Propionibacteriales</taxon>
        <taxon>Nocardioidaceae</taxon>
        <taxon>Nocardioides</taxon>
    </lineage>
</organism>
<sequence>MRRLTDPRELAALAHPVRIGILELLSIEGPQTATELANRLGESPANCSWHLRKLAELDFVEETGDGKGRRRPWRVTEIGLSWDSEAAPTVADHQLSLSLSEMMLQRNLERLHAARAQAPGEPPEWRAAMGVMQSATWLTDEELAERNAEINAILMRDLDRLTDPSKRPEGARLVELVAWGVPVSLGEDRT</sequence>
<accession>A0A316T9P1</accession>
<keyword evidence="1" id="KW-0805">Transcription regulation</keyword>
<reference evidence="5 6" key="1">
    <citation type="submission" date="2018-05" db="EMBL/GenBank/DDBJ databases">
        <title>Nocardioides silvaticus genome.</title>
        <authorList>
            <person name="Li C."/>
            <person name="Wang G."/>
        </authorList>
    </citation>
    <scope>NUCLEOTIDE SEQUENCE [LARGE SCALE GENOMIC DNA]</scope>
    <source>
        <strain evidence="5 6">CCTCC AB 2018079</strain>
    </source>
</reference>
<name>A0A316T9P1_9ACTN</name>
<dbReference type="AlphaFoldDB" id="A0A316T9P1"/>
<evidence type="ECO:0000256" key="2">
    <source>
        <dbReference type="ARBA" id="ARBA00023125"/>
    </source>
</evidence>
<evidence type="ECO:0000313" key="5">
    <source>
        <dbReference type="EMBL" id="PWN00947.1"/>
    </source>
</evidence>
<dbReference type="EMBL" id="QGDD01000013">
    <property type="protein sequence ID" value="PWN00947.1"/>
    <property type="molecule type" value="Genomic_DNA"/>
</dbReference>
<evidence type="ECO:0000256" key="1">
    <source>
        <dbReference type="ARBA" id="ARBA00023015"/>
    </source>
</evidence>
<protein>
    <submittedName>
        <fullName evidence="5">Transcriptional regulator</fullName>
    </submittedName>
</protein>
<dbReference type="Proteomes" id="UP000245507">
    <property type="component" value="Unassembled WGS sequence"/>
</dbReference>
<evidence type="ECO:0000259" key="4">
    <source>
        <dbReference type="SMART" id="SM00418"/>
    </source>
</evidence>
<dbReference type="PANTHER" id="PTHR33154:SF33">
    <property type="entry name" value="TRANSCRIPTIONAL REPRESSOR SDPR"/>
    <property type="match status" value="1"/>
</dbReference>
<dbReference type="InterPro" id="IPR051081">
    <property type="entry name" value="HTH_MetalResp_TranReg"/>
</dbReference>
<dbReference type="PANTHER" id="PTHR33154">
    <property type="entry name" value="TRANSCRIPTIONAL REGULATOR, ARSR FAMILY"/>
    <property type="match status" value="1"/>
</dbReference>
<gene>
    <name evidence="5" type="ORF">DJ010_21055</name>
</gene>
<keyword evidence="6" id="KW-1185">Reference proteome</keyword>
<dbReference type="OrthoDB" id="7945987at2"/>
<dbReference type="InterPro" id="IPR036388">
    <property type="entry name" value="WH-like_DNA-bd_sf"/>
</dbReference>
<dbReference type="RefSeq" id="WP_109697422.1">
    <property type="nucleotide sequence ID" value="NZ_QGDD01000013.1"/>
</dbReference>